<comment type="pathway">
    <text evidence="1">Pyrimidine metabolism; UMP biosynthesis via de novo pathway.</text>
</comment>
<dbReference type="HOGENOM" id="CLU_1203261_0_0_7"/>
<dbReference type="STRING" id="651182.TOL2_C20240"/>
<dbReference type="PANTHER" id="PTHR19278:SF9">
    <property type="entry name" value="URIDINE 5'-MONOPHOSPHATE SYNTHASE"/>
    <property type="match status" value="1"/>
</dbReference>
<dbReference type="GO" id="GO:0004588">
    <property type="term" value="F:orotate phosphoribosyltransferase activity"/>
    <property type="evidence" value="ECO:0007669"/>
    <property type="project" value="TreeGrafter"/>
</dbReference>
<sequence>MDKSKSSFISLMWNAGAIKTSSIFENKDILFNSSGYATPIFIDVNAILSDVKLFEKIMKLLIEDNIHKISNIDIVCGVASGGLIPAWLAAKQLSLKLNKNIGTIYIKFENKIDFSSNNSISGLTKNQTGKCCNCLVIDDVVHYSRHSLASMDTLIEYGIKVRSVGSLVTYENPIATKNFSKYEITHFSFCSAREIIIFLHENALINNDVFQDLSSFIDNPSLWRKHNKLP</sequence>
<dbReference type="SUPFAM" id="SSF53271">
    <property type="entry name" value="PRTase-like"/>
    <property type="match status" value="1"/>
</dbReference>
<dbReference type="AlphaFoldDB" id="K0NGU7"/>
<gene>
    <name evidence="3" type="ordered locus">TOL2_C20240</name>
</gene>
<dbReference type="EMBL" id="FO203503">
    <property type="protein sequence ID" value="CCK80185.1"/>
    <property type="molecule type" value="Genomic_DNA"/>
</dbReference>
<dbReference type="Gene3D" id="3.40.50.2020">
    <property type="match status" value="1"/>
</dbReference>
<dbReference type="InterPro" id="IPR000836">
    <property type="entry name" value="PRTase_dom"/>
</dbReference>
<evidence type="ECO:0000313" key="4">
    <source>
        <dbReference type="Proteomes" id="UP000007347"/>
    </source>
</evidence>
<evidence type="ECO:0000313" key="3">
    <source>
        <dbReference type="EMBL" id="CCK80185.1"/>
    </source>
</evidence>
<dbReference type="PANTHER" id="PTHR19278">
    <property type="entry name" value="OROTATE PHOSPHORIBOSYLTRANSFERASE"/>
    <property type="match status" value="1"/>
</dbReference>
<dbReference type="CDD" id="cd06223">
    <property type="entry name" value="PRTases_typeI"/>
    <property type="match status" value="1"/>
</dbReference>
<keyword evidence="2" id="KW-0665">Pyrimidine biosynthesis</keyword>
<reference evidence="3 4" key="1">
    <citation type="journal article" date="2013" name="Environ. Microbiol.">
        <title>Complete genome, catabolic sub-proteomes and key-metabolites of Desulfobacula toluolica Tol2, a marine, aromatic compound-degrading, sulfate-reducing bacterium.</title>
        <authorList>
            <person name="Wohlbrand L."/>
            <person name="Jacob J.H."/>
            <person name="Kube M."/>
            <person name="Mussmann M."/>
            <person name="Jarling R."/>
            <person name="Beck A."/>
            <person name="Amann R."/>
            <person name="Wilkes H."/>
            <person name="Reinhardt R."/>
            <person name="Rabus R."/>
        </authorList>
    </citation>
    <scope>NUCLEOTIDE SEQUENCE [LARGE SCALE GENOMIC DNA]</scope>
    <source>
        <strain evidence="4">DSM 7467 / Tol2</strain>
    </source>
</reference>
<keyword evidence="4" id="KW-1185">Reference proteome</keyword>
<accession>K0NGU7</accession>
<keyword evidence="3" id="KW-0808">Transferase</keyword>
<dbReference type="Proteomes" id="UP000007347">
    <property type="component" value="Chromosome"/>
</dbReference>
<dbReference type="GO" id="GO:0019856">
    <property type="term" value="P:pyrimidine nucleobase biosynthetic process"/>
    <property type="evidence" value="ECO:0007669"/>
    <property type="project" value="TreeGrafter"/>
</dbReference>
<protein>
    <submittedName>
        <fullName evidence="3">Predicted phosphoribosyl transferase</fullName>
    </submittedName>
</protein>
<evidence type="ECO:0000256" key="2">
    <source>
        <dbReference type="ARBA" id="ARBA00022975"/>
    </source>
</evidence>
<dbReference type="KEGG" id="dto:TOL2_C20240"/>
<organism evidence="3 4">
    <name type="scientific">Desulfobacula toluolica (strain DSM 7467 / Tol2)</name>
    <dbReference type="NCBI Taxonomy" id="651182"/>
    <lineage>
        <taxon>Bacteria</taxon>
        <taxon>Pseudomonadati</taxon>
        <taxon>Thermodesulfobacteriota</taxon>
        <taxon>Desulfobacteria</taxon>
        <taxon>Desulfobacterales</taxon>
        <taxon>Desulfobacteraceae</taxon>
        <taxon>Desulfobacula</taxon>
    </lineage>
</organism>
<proteinExistence type="predicted"/>
<name>K0NGU7_DESTT</name>
<evidence type="ECO:0000256" key="1">
    <source>
        <dbReference type="ARBA" id="ARBA00004725"/>
    </source>
</evidence>
<dbReference type="RefSeq" id="WP_014957517.1">
    <property type="nucleotide sequence ID" value="NC_018645.1"/>
</dbReference>
<dbReference type="InterPro" id="IPR029057">
    <property type="entry name" value="PRTase-like"/>
</dbReference>
<dbReference type="GO" id="GO:0006222">
    <property type="term" value="P:UMP biosynthetic process"/>
    <property type="evidence" value="ECO:0007669"/>
    <property type="project" value="TreeGrafter"/>
</dbReference>